<dbReference type="STRING" id="91626.A0A0C9MCV1"/>
<organism evidence="1">
    <name type="scientific">Mucor ambiguus</name>
    <dbReference type="NCBI Taxonomy" id="91626"/>
    <lineage>
        <taxon>Eukaryota</taxon>
        <taxon>Fungi</taxon>
        <taxon>Fungi incertae sedis</taxon>
        <taxon>Mucoromycota</taxon>
        <taxon>Mucoromycotina</taxon>
        <taxon>Mucoromycetes</taxon>
        <taxon>Mucorales</taxon>
        <taxon>Mucorineae</taxon>
        <taxon>Mucoraceae</taxon>
        <taxon>Mucor</taxon>
    </lineage>
</organism>
<dbReference type="Proteomes" id="UP000053815">
    <property type="component" value="Unassembled WGS sequence"/>
</dbReference>
<proteinExistence type="predicted"/>
<keyword evidence="2" id="KW-1185">Reference proteome</keyword>
<dbReference type="EMBL" id="DF836373">
    <property type="protein sequence ID" value="GAN05184.1"/>
    <property type="molecule type" value="Genomic_DNA"/>
</dbReference>
<protein>
    <submittedName>
        <fullName evidence="1">Uncharacterized protein</fullName>
    </submittedName>
</protein>
<reference evidence="1" key="1">
    <citation type="submission" date="2014-09" db="EMBL/GenBank/DDBJ databases">
        <title>Draft genome sequence of an oleaginous Mucoromycotina fungus Mucor ambiguus NBRC6742.</title>
        <authorList>
            <person name="Takeda I."/>
            <person name="Yamane N."/>
            <person name="Morita T."/>
            <person name="Tamano K."/>
            <person name="Machida M."/>
            <person name="Baker S."/>
            <person name="Koike H."/>
        </authorList>
    </citation>
    <scope>NUCLEOTIDE SEQUENCE</scope>
    <source>
        <strain evidence="1">NBRC 6742</strain>
    </source>
</reference>
<evidence type="ECO:0000313" key="1">
    <source>
        <dbReference type="EMBL" id="GAN05184.1"/>
    </source>
</evidence>
<evidence type="ECO:0000313" key="2">
    <source>
        <dbReference type="Proteomes" id="UP000053815"/>
    </source>
</evidence>
<dbReference type="AlphaFoldDB" id="A0A0C9MCV1"/>
<sequence>MFDVATEDASNHIVDFSAQILKYITMFKTHTFDLKNGYIQFVPTETPFRSTDILPRAILDESALGRPLPPPLNRDFVNSEKIEQPARNFLNEQHLERIYAAYFGRRPVLDILARYPLHNAVLDTLPRPDNVSLVTFHHAKV</sequence>
<name>A0A0C9MCV1_9FUNG</name>
<gene>
    <name evidence="1" type="ORF">MAM1_0084c04653</name>
</gene>
<accession>A0A0C9MCV1</accession>